<gene>
    <name evidence="6" type="ORF">ACFSSA_06405</name>
</gene>
<evidence type="ECO:0000256" key="4">
    <source>
        <dbReference type="SAM" id="SignalP"/>
    </source>
</evidence>
<dbReference type="EMBL" id="JBHUIT010000005">
    <property type="protein sequence ID" value="MFD2256298.1"/>
    <property type="molecule type" value="Genomic_DNA"/>
</dbReference>
<evidence type="ECO:0000256" key="1">
    <source>
        <dbReference type="ARBA" id="ARBA00022801"/>
    </source>
</evidence>
<sequence>MLRLSTIFLLSSALIHATPYGVSMDEPVSPLPENIPVVRGFPTWEVLQPTEKTWNHAPADRLVADANQRGTRIVGRLHQLAPWSTPKNHPQGFPLPDLTAWENYTSSVVGRYNKDILDWDVLDSFNLGSLQTNTPFHYAQLLQSARKAARKANPEARIGLVLANYDLAFLDSTLRDGAAGNFDYLSLSPYHFTIASGEDFPTVLTTVRNLLESHDHDSAIPIHITLSGSKDELAIAAPLAAEAGFDEIFLDIDPSQLSEIPEKTASQLPAQPSHGDSNTVSLVFGKKNTAHGLFQIQPSVTPWDEKQQALRLPVSATPPVLHADFFCDSSFLSPDTRELEITVLAKRIPSDSGQSNPTGIGLKYESIYEIRTAGEWWSVPGDNKWHSHTWKIKDAKFVGKLGWHFRLDAAGAGNDVLLKEVRVSK</sequence>
<dbReference type="SUPFAM" id="SSF51445">
    <property type="entry name" value="(Trans)glycosidases"/>
    <property type="match status" value="1"/>
</dbReference>
<dbReference type="Gene3D" id="3.20.20.80">
    <property type="entry name" value="Glycosidases"/>
    <property type="match status" value="1"/>
</dbReference>
<evidence type="ECO:0000256" key="2">
    <source>
        <dbReference type="ARBA" id="ARBA00023277"/>
    </source>
</evidence>
<feature type="chain" id="PRO_5045851576" evidence="4">
    <location>
        <begin position="18"/>
        <end position="425"/>
    </location>
</feature>
<feature type="signal peptide" evidence="4">
    <location>
        <begin position="1"/>
        <end position="17"/>
    </location>
</feature>
<dbReference type="InterPro" id="IPR017853">
    <property type="entry name" value="GH"/>
</dbReference>
<accession>A0ABW5D5G4</accession>
<keyword evidence="1" id="KW-0378">Hydrolase</keyword>
<evidence type="ECO:0000313" key="7">
    <source>
        <dbReference type="Proteomes" id="UP001597375"/>
    </source>
</evidence>
<dbReference type="InterPro" id="IPR051923">
    <property type="entry name" value="Glycosyl_Hydrolase_39"/>
</dbReference>
<dbReference type="PANTHER" id="PTHR12631:SF10">
    <property type="entry name" value="BETA-XYLOSIDASE-LIKE PROTEIN-RELATED"/>
    <property type="match status" value="1"/>
</dbReference>
<proteinExistence type="predicted"/>
<keyword evidence="7" id="KW-1185">Reference proteome</keyword>
<keyword evidence="2" id="KW-0119">Carbohydrate metabolism</keyword>
<evidence type="ECO:0000259" key="5">
    <source>
        <dbReference type="Pfam" id="PF00331"/>
    </source>
</evidence>
<dbReference type="PANTHER" id="PTHR12631">
    <property type="entry name" value="ALPHA-L-IDURONIDASE"/>
    <property type="match status" value="1"/>
</dbReference>
<keyword evidence="3" id="KW-0624">Polysaccharide degradation</keyword>
<name>A0ABW5D5G4_9BACT</name>
<reference evidence="7" key="1">
    <citation type="journal article" date="2019" name="Int. J. Syst. Evol. Microbiol.">
        <title>The Global Catalogue of Microorganisms (GCM) 10K type strain sequencing project: providing services to taxonomists for standard genome sequencing and annotation.</title>
        <authorList>
            <consortium name="The Broad Institute Genomics Platform"/>
            <consortium name="The Broad Institute Genome Sequencing Center for Infectious Disease"/>
            <person name="Wu L."/>
            <person name="Ma J."/>
        </authorList>
    </citation>
    <scope>NUCLEOTIDE SEQUENCE [LARGE SCALE GENOMIC DNA]</scope>
    <source>
        <strain evidence="7">CGMCC 4.7106</strain>
    </source>
</reference>
<dbReference type="Proteomes" id="UP001597375">
    <property type="component" value="Unassembled WGS sequence"/>
</dbReference>
<comment type="caution">
    <text evidence="6">The sequence shown here is derived from an EMBL/GenBank/DDBJ whole genome shotgun (WGS) entry which is preliminary data.</text>
</comment>
<dbReference type="RefSeq" id="WP_386819411.1">
    <property type="nucleotide sequence ID" value="NZ_JBHUIT010000005.1"/>
</dbReference>
<feature type="domain" description="GH10" evidence="5">
    <location>
        <begin position="44"/>
        <end position="157"/>
    </location>
</feature>
<dbReference type="InterPro" id="IPR001000">
    <property type="entry name" value="GH10_dom"/>
</dbReference>
<keyword evidence="4" id="KW-0732">Signal</keyword>
<organism evidence="6 7">
    <name type="scientific">Luteolibacter algae</name>
    <dbReference type="NCBI Taxonomy" id="454151"/>
    <lineage>
        <taxon>Bacteria</taxon>
        <taxon>Pseudomonadati</taxon>
        <taxon>Verrucomicrobiota</taxon>
        <taxon>Verrucomicrobiia</taxon>
        <taxon>Verrucomicrobiales</taxon>
        <taxon>Verrucomicrobiaceae</taxon>
        <taxon>Luteolibacter</taxon>
    </lineage>
</organism>
<dbReference type="Pfam" id="PF00331">
    <property type="entry name" value="Glyco_hydro_10"/>
    <property type="match status" value="1"/>
</dbReference>
<evidence type="ECO:0000313" key="6">
    <source>
        <dbReference type="EMBL" id="MFD2256298.1"/>
    </source>
</evidence>
<evidence type="ECO:0000256" key="3">
    <source>
        <dbReference type="ARBA" id="ARBA00023326"/>
    </source>
</evidence>
<protein>
    <submittedName>
        <fullName evidence="6">Endo-1,4-beta-xylanase</fullName>
    </submittedName>
</protein>